<proteinExistence type="predicted"/>
<dbReference type="AlphaFoldDB" id="A0A1H9JRV7"/>
<dbReference type="OrthoDB" id="9779263at2"/>
<dbReference type="CDD" id="cd04182">
    <property type="entry name" value="GT_2_like_f"/>
    <property type="match status" value="1"/>
</dbReference>
<evidence type="ECO:0000313" key="3">
    <source>
        <dbReference type="Proteomes" id="UP000199021"/>
    </source>
</evidence>
<dbReference type="InterPro" id="IPR025877">
    <property type="entry name" value="MobA-like_NTP_Trfase"/>
</dbReference>
<dbReference type="PANTHER" id="PTHR43777:SF1">
    <property type="entry name" value="MOLYBDENUM COFACTOR CYTIDYLYLTRANSFERASE"/>
    <property type="match status" value="1"/>
</dbReference>
<keyword evidence="2" id="KW-0808">Transferase</keyword>
<dbReference type="Pfam" id="PF12804">
    <property type="entry name" value="NTP_transf_3"/>
    <property type="match status" value="1"/>
</dbReference>
<organism evidence="2 3">
    <name type="scientific">Neolewinella agarilytica</name>
    <dbReference type="NCBI Taxonomy" id="478744"/>
    <lineage>
        <taxon>Bacteria</taxon>
        <taxon>Pseudomonadati</taxon>
        <taxon>Bacteroidota</taxon>
        <taxon>Saprospiria</taxon>
        <taxon>Saprospirales</taxon>
        <taxon>Lewinellaceae</taxon>
        <taxon>Neolewinella</taxon>
    </lineage>
</organism>
<sequence length="202" mass="22320">MAEESHPLLVTIILAAGESRRMGKPKLFLDVGKGSMLQHAVNVALDHPLVVVTGAYPVQTQDHLSGIEGITFAHNPDWEKGMASSIAIGVRAASRYNPAGYFITLADQPSLSVESLALLADSFLRNPDKIVATWYPERLGVPAIFPARYKDDLLSGEGQRGARSLIKEAGDEVEVVRFHQPPVDIDTPEEYRNWIEDRTKRY</sequence>
<keyword evidence="3" id="KW-1185">Reference proteome</keyword>
<gene>
    <name evidence="2" type="ORF">SAMN05444359_11845</name>
</gene>
<dbReference type="Gene3D" id="3.90.550.10">
    <property type="entry name" value="Spore Coat Polysaccharide Biosynthesis Protein SpsA, Chain A"/>
    <property type="match status" value="1"/>
</dbReference>
<reference evidence="3" key="1">
    <citation type="submission" date="2016-10" db="EMBL/GenBank/DDBJ databases">
        <authorList>
            <person name="Varghese N."/>
            <person name="Submissions S."/>
        </authorList>
    </citation>
    <scope>NUCLEOTIDE SEQUENCE [LARGE SCALE GENOMIC DNA]</scope>
    <source>
        <strain evidence="3">DSM 24740</strain>
    </source>
</reference>
<evidence type="ECO:0000313" key="2">
    <source>
        <dbReference type="EMBL" id="SEQ89606.1"/>
    </source>
</evidence>
<dbReference type="PANTHER" id="PTHR43777">
    <property type="entry name" value="MOLYBDENUM COFACTOR CYTIDYLYLTRANSFERASE"/>
    <property type="match status" value="1"/>
</dbReference>
<dbReference type="InParanoid" id="A0A1H9JRV7"/>
<protein>
    <submittedName>
        <fullName evidence="2">Molybdenum cofactor cytidylyltransferase</fullName>
    </submittedName>
</protein>
<keyword evidence="2" id="KW-0548">Nucleotidyltransferase</keyword>
<dbReference type="EMBL" id="FOFB01000018">
    <property type="protein sequence ID" value="SEQ89606.1"/>
    <property type="molecule type" value="Genomic_DNA"/>
</dbReference>
<dbReference type="FunCoup" id="A0A1H9JRV7">
    <property type="interactions" value="68"/>
</dbReference>
<dbReference type="STRING" id="478744.SAMN05444359_11845"/>
<dbReference type="SUPFAM" id="SSF53448">
    <property type="entry name" value="Nucleotide-diphospho-sugar transferases"/>
    <property type="match status" value="1"/>
</dbReference>
<accession>A0A1H9JRV7</accession>
<dbReference type="RefSeq" id="WP_090170279.1">
    <property type="nucleotide sequence ID" value="NZ_FOFB01000018.1"/>
</dbReference>
<evidence type="ECO:0000259" key="1">
    <source>
        <dbReference type="Pfam" id="PF12804"/>
    </source>
</evidence>
<dbReference type="Proteomes" id="UP000199021">
    <property type="component" value="Unassembled WGS sequence"/>
</dbReference>
<dbReference type="GO" id="GO:0016779">
    <property type="term" value="F:nucleotidyltransferase activity"/>
    <property type="evidence" value="ECO:0007669"/>
    <property type="project" value="UniProtKB-KW"/>
</dbReference>
<name>A0A1H9JRV7_9BACT</name>
<feature type="domain" description="MobA-like NTP transferase" evidence="1">
    <location>
        <begin position="12"/>
        <end position="169"/>
    </location>
</feature>
<dbReference type="InterPro" id="IPR029044">
    <property type="entry name" value="Nucleotide-diphossugar_trans"/>
</dbReference>